<dbReference type="SUPFAM" id="SSF52540">
    <property type="entry name" value="P-loop containing nucleoside triphosphate hydrolases"/>
    <property type="match status" value="1"/>
</dbReference>
<keyword evidence="13" id="KW-1185">Reference proteome</keyword>
<keyword evidence="7" id="KW-0067">ATP-binding</keyword>
<dbReference type="PANTHER" id="PTHR30591:SF1">
    <property type="entry name" value="RECBCD ENZYME SUBUNIT RECC"/>
    <property type="match status" value="1"/>
</dbReference>
<keyword evidence="3" id="KW-0227">DNA damage</keyword>
<dbReference type="InterPro" id="IPR038726">
    <property type="entry name" value="PDDEXK_AddAB-type"/>
</dbReference>
<feature type="domain" description="UvrD-like helicase C-terminal" evidence="10">
    <location>
        <begin position="296"/>
        <end position="621"/>
    </location>
</feature>
<keyword evidence="4" id="KW-0378">Hydrolase</keyword>
<dbReference type="InterPro" id="IPR049035">
    <property type="entry name" value="ADDB_N"/>
</dbReference>
<evidence type="ECO:0000256" key="5">
    <source>
        <dbReference type="ARBA" id="ARBA00022806"/>
    </source>
</evidence>
<dbReference type="RefSeq" id="WP_067976024.1">
    <property type="nucleotide sequence ID" value="NZ_CAJHKN010000001.1"/>
</dbReference>
<evidence type="ECO:0000259" key="10">
    <source>
        <dbReference type="PROSITE" id="PS51217"/>
    </source>
</evidence>
<proteinExistence type="predicted"/>
<evidence type="ECO:0000256" key="4">
    <source>
        <dbReference type="ARBA" id="ARBA00022801"/>
    </source>
</evidence>
<keyword evidence="2" id="KW-0547">Nucleotide-binding</keyword>
<gene>
    <name evidence="11" type="ORF">AWM72_08020</name>
    <name evidence="12" type="ORF">CYJ28_01730</name>
</gene>
<dbReference type="GO" id="GO:0006310">
    <property type="term" value="P:DNA recombination"/>
    <property type="evidence" value="ECO:0007669"/>
    <property type="project" value="TreeGrafter"/>
</dbReference>
<keyword evidence="1" id="KW-0540">Nuclease</keyword>
<evidence type="ECO:0000256" key="9">
    <source>
        <dbReference type="ARBA" id="ARBA00023204"/>
    </source>
</evidence>
<evidence type="ECO:0000256" key="3">
    <source>
        <dbReference type="ARBA" id="ARBA00022763"/>
    </source>
</evidence>
<dbReference type="Pfam" id="PF21445">
    <property type="entry name" value="ADDB_N"/>
    <property type="match status" value="1"/>
</dbReference>
<dbReference type="AlphaFoldDB" id="A0A120I9E7"/>
<reference evidence="13" key="2">
    <citation type="submission" date="2016-01" db="EMBL/GenBank/DDBJ databases">
        <title>Six Aerococcus type strain genome sequencing and assembly using PacBio and Illumina Hiseq.</title>
        <authorList>
            <person name="Carkaci D."/>
            <person name="Dargis R."/>
            <person name="Nielsen X.C."/>
            <person name="Skovgaard O."/>
            <person name="Fuursted K."/>
            <person name="Christensen J.J."/>
        </authorList>
    </citation>
    <scope>NUCLEOTIDE SEQUENCE [LARGE SCALE GENOMIC DNA]</scope>
    <source>
        <strain evidence="13">CCUG43001</strain>
    </source>
</reference>
<evidence type="ECO:0000313" key="14">
    <source>
        <dbReference type="Proteomes" id="UP000234239"/>
    </source>
</evidence>
<dbReference type="Pfam" id="PF12705">
    <property type="entry name" value="PDDEXK_1"/>
    <property type="match status" value="1"/>
</dbReference>
<dbReference type="InterPro" id="IPR027417">
    <property type="entry name" value="P-loop_NTPase"/>
</dbReference>
<evidence type="ECO:0000256" key="6">
    <source>
        <dbReference type="ARBA" id="ARBA00022839"/>
    </source>
</evidence>
<evidence type="ECO:0000256" key="2">
    <source>
        <dbReference type="ARBA" id="ARBA00022741"/>
    </source>
</evidence>
<dbReference type="KEGG" id="asan:AWM72_08020"/>
<evidence type="ECO:0000256" key="8">
    <source>
        <dbReference type="ARBA" id="ARBA00023125"/>
    </source>
</evidence>
<keyword evidence="6" id="KW-0269">Exonuclease</keyword>
<dbReference type="GO" id="GO:0003677">
    <property type="term" value="F:DNA binding"/>
    <property type="evidence" value="ECO:0007669"/>
    <property type="project" value="UniProtKB-KW"/>
</dbReference>
<keyword evidence="5" id="KW-0347">Helicase</keyword>
<dbReference type="PANTHER" id="PTHR30591">
    <property type="entry name" value="RECBCD ENZYME SUBUNIT RECC"/>
    <property type="match status" value="1"/>
</dbReference>
<reference evidence="12 14" key="3">
    <citation type="submission" date="2017-12" db="EMBL/GenBank/DDBJ databases">
        <title>Phylogenetic diversity of female urinary microbiome.</title>
        <authorList>
            <person name="Thomas-White K."/>
            <person name="Wolfe A.J."/>
        </authorList>
    </citation>
    <scope>NUCLEOTIDE SEQUENCE [LARGE SCALE GENOMIC DNA]</scope>
    <source>
        <strain evidence="12 14">UMB0139</strain>
    </source>
</reference>
<evidence type="ECO:0000256" key="7">
    <source>
        <dbReference type="ARBA" id="ARBA00022840"/>
    </source>
</evidence>
<organism evidence="11 13">
    <name type="scientific">Aerococcus sanguinicola</name>
    <dbReference type="NCBI Taxonomy" id="119206"/>
    <lineage>
        <taxon>Bacteria</taxon>
        <taxon>Bacillati</taxon>
        <taxon>Bacillota</taxon>
        <taxon>Bacilli</taxon>
        <taxon>Lactobacillales</taxon>
        <taxon>Aerococcaceae</taxon>
        <taxon>Aerococcus</taxon>
    </lineage>
</organism>
<dbReference type="Proteomes" id="UP000069912">
    <property type="component" value="Chromosome"/>
</dbReference>
<keyword evidence="8" id="KW-0238">DNA-binding</keyword>
<keyword evidence="9" id="KW-0234">DNA repair</keyword>
<dbReference type="OrthoDB" id="9758506at2"/>
<evidence type="ECO:0000313" key="13">
    <source>
        <dbReference type="Proteomes" id="UP000069912"/>
    </source>
</evidence>
<protein>
    <recommendedName>
        <fullName evidence="10">UvrD-like helicase C-terminal domain-containing protein</fullName>
    </recommendedName>
</protein>
<evidence type="ECO:0000313" key="11">
    <source>
        <dbReference type="EMBL" id="AMB94704.1"/>
    </source>
</evidence>
<dbReference type="EMBL" id="CP014160">
    <property type="protein sequence ID" value="AMB94704.1"/>
    <property type="molecule type" value="Genomic_DNA"/>
</dbReference>
<evidence type="ECO:0000313" key="12">
    <source>
        <dbReference type="EMBL" id="PKZ23295.1"/>
    </source>
</evidence>
<reference evidence="11 13" key="1">
    <citation type="journal article" date="2016" name="Genome Announc.">
        <title>Complete Genome Sequences of Aerococcus christensenii CCUG 28831T, Aerococcus sanguinicola CCUG 43001T, Aerococcus urinae CCUG 36881T, Aerococcus urinaeequi CCUG 28094T, Aerococcus urinaehominis CCUG 42038 BT, and Aerococcus viridans CCUG 4311T.</title>
        <authorList>
            <person name="Carkaci D."/>
            <person name="Dargis R."/>
            <person name="Nielsen X.C."/>
            <person name="Skovgaard O."/>
            <person name="Fuursted K."/>
            <person name="Christensen J.J."/>
        </authorList>
    </citation>
    <scope>NUCLEOTIDE SEQUENCE [LARGE SCALE GENOMIC DNA]</scope>
    <source>
        <strain evidence="11 13">CCUG43001</strain>
    </source>
</reference>
<dbReference type="InterPro" id="IPR014017">
    <property type="entry name" value="DNA_helicase_UvrD-like_C"/>
</dbReference>
<dbReference type="GeneID" id="92904012"/>
<dbReference type="GO" id="GO:0005524">
    <property type="term" value="F:ATP binding"/>
    <property type="evidence" value="ECO:0007669"/>
    <property type="project" value="UniProtKB-KW"/>
</dbReference>
<dbReference type="GO" id="GO:0004386">
    <property type="term" value="F:helicase activity"/>
    <property type="evidence" value="ECO:0007669"/>
    <property type="project" value="UniProtKB-KW"/>
</dbReference>
<evidence type="ECO:0000256" key="1">
    <source>
        <dbReference type="ARBA" id="ARBA00022722"/>
    </source>
</evidence>
<sequence length="1206" mass="139600">MTLHFLRMTDTYSDKSAVYADIVADLRNHPDRQIFYLVPDHMKFDMEVQVLEAIQGLAKAEEVSDGASGMMRLQVMSFERLAWLLLKEDWPHDKQALSSVGTMMLLRKVLHDLFDELKLYRGEFNKIGFLSELADLFHELEMGNIDPDSLDEILAQEDPQASSLKARQVDKLKELAMIYRAYEAEQGRFTLASHAVYQALDDYIRSEDMSQVRVVIDGFYRFTARQLQVIEAFLLKVPKLEVILTADRAYRQSGPAWDDLFTITGEAYHQVYALAKSHGIPVADDKFAGPNTAYAPAFAGLDEYLRQRNRQAQSNETEGAADLGNHLEIWKCESPYVESEQVANKIYQLVASGQYRYKDIQILTRDVDKYRYQILPYLEQNEIPYFIDNAESMQRHPLSRFLDSLYRIWRYNWRYQDIFNLLRSELLMPLAYLEAEDRQSGQKAFRRVVDQTENVVLKNGYEGRRFWQSDYEWSYLELDAQGQKIAREADQVIEEEANRLKNFLFNSLDPLFKTWESSLKTKEVLTTFYRTLEELGIPQQILNWRDDLIDTGDLELARHHEQAWQEFVQILDEYVLLFAEEDFSVELFFDLIQVAFREAKYSIVPPSLDSVSISGLDSQRSSAKPVTFVLGLTRQSLPRQYENHSLFSDEDRDLISQGLTDLQSLAASTQQKTVNEAFIAYKAFLSAYNKLYISYPYNELGEKTSNISPFLDQVRQAYGLEEKLHSSQNLVLQTHEEVHLGNWRSQVHHLASKLSLAKMRREQLPASYASLYQQVKALRQTHPEIKKVLAGLNYSNQVKNLPADLAQALYGQPLFTSVSQLELFNKDPFSYYLVYGLRLRERERMQLDPIQTGNYYHGLLQAFFDRALKDQIAIEDLTADRVYSMLKNLVAQALEDEANTIFTTSARFSWMNHALNRTLYQVIQQIIRQQRVTKPRIRANELSFGLAGNSQKDLPAYELSLAEGQSVFLRGRIDRLDTWQYEGIDYLQVVDYKSSKQSYQFRHIYEGLSLQLFAYAQVALSADQGGEGAEVFGTFHQLVSDQVRPIKKEADFQGTALATMPKNYQLTGYYLADPDLLQAIDPTTDEKESSLSYPYKWNKNFVLKKDAYGLNRQEWAWLLDFVDDKIRQTAQAILEGEIALAPLRQDKESLYIPSLQYPLNAIACFDPVDGGNRYRDWRLMANDRQTFFQEIQQALEEKGALDDERS</sequence>
<dbReference type="GO" id="GO:0006281">
    <property type="term" value="P:DNA repair"/>
    <property type="evidence" value="ECO:0007669"/>
    <property type="project" value="UniProtKB-KW"/>
</dbReference>
<dbReference type="PROSITE" id="PS51217">
    <property type="entry name" value="UVRD_HELICASE_CTER"/>
    <property type="match status" value="1"/>
</dbReference>
<accession>A0A120I9E7</accession>
<dbReference type="EMBL" id="PKGY01000001">
    <property type="protein sequence ID" value="PKZ23295.1"/>
    <property type="molecule type" value="Genomic_DNA"/>
</dbReference>
<dbReference type="Gene3D" id="3.40.50.300">
    <property type="entry name" value="P-loop containing nucleotide triphosphate hydrolases"/>
    <property type="match status" value="4"/>
</dbReference>
<dbReference type="Proteomes" id="UP000234239">
    <property type="component" value="Unassembled WGS sequence"/>
</dbReference>
<dbReference type="GO" id="GO:0004527">
    <property type="term" value="F:exonuclease activity"/>
    <property type="evidence" value="ECO:0007669"/>
    <property type="project" value="UniProtKB-KW"/>
</dbReference>
<name>A0A120I9E7_9LACT</name>